<evidence type="ECO:0000256" key="9">
    <source>
        <dbReference type="ARBA" id="ARBA00060656"/>
    </source>
</evidence>
<keyword evidence="6 11" id="KW-0119">Carbohydrate metabolism</keyword>
<feature type="binding site" evidence="15">
    <location>
        <position position="14"/>
    </location>
    <ligand>
        <name>Mg(2+)</name>
        <dbReference type="ChEBI" id="CHEBI:18420"/>
    </ligand>
</feature>
<organism evidence="16 17">
    <name type="scientific">Clostridium fessum</name>
    <dbReference type="NCBI Taxonomy" id="2126740"/>
    <lineage>
        <taxon>Bacteria</taxon>
        <taxon>Bacillati</taxon>
        <taxon>Bacillota</taxon>
        <taxon>Clostridia</taxon>
        <taxon>Eubacteriales</taxon>
        <taxon>Clostridiaceae</taxon>
        <taxon>Clostridium</taxon>
    </lineage>
</organism>
<dbReference type="Proteomes" id="UP000241048">
    <property type="component" value="Unassembled WGS sequence"/>
</dbReference>
<evidence type="ECO:0000256" key="6">
    <source>
        <dbReference type="ARBA" id="ARBA00023277"/>
    </source>
</evidence>
<dbReference type="GO" id="GO:0005737">
    <property type="term" value="C:cytoplasm"/>
    <property type="evidence" value="ECO:0007669"/>
    <property type="project" value="UniProtKB-SubCell"/>
</dbReference>
<evidence type="ECO:0000256" key="15">
    <source>
        <dbReference type="PIRSR" id="PIRSR004682-4"/>
    </source>
</evidence>
<comment type="function">
    <text evidence="8">Converts the D-glycero-alpha-D-manno-heptose 1,7-bisphosphate intermediate into D-glycero-alpha-D-manno-heptose 1-phosphate by removing the phosphate group at the C-7 position.</text>
</comment>
<dbReference type="SUPFAM" id="SSF56784">
    <property type="entry name" value="HAD-like"/>
    <property type="match status" value="1"/>
</dbReference>
<keyword evidence="3 15" id="KW-0479">Metal-binding</keyword>
<evidence type="ECO:0000256" key="11">
    <source>
        <dbReference type="PIRNR" id="PIRNR004682"/>
    </source>
</evidence>
<dbReference type="InterPro" id="IPR004446">
    <property type="entry name" value="Heptose_bisP_phosphatase"/>
</dbReference>
<comment type="pathway">
    <text evidence="9">Nucleotide-sugar biosynthesis; GDP-D-glycero-alpha-D-manno-heptose biosynthesis; GDP-D-glycero-alpha-D-manno-heptose from D-glycero-alpha-D-manno-heptose 7-phosphate: step 2/3.</text>
</comment>
<dbReference type="NCBIfam" id="TIGR00213">
    <property type="entry name" value="GmhB_yaeD"/>
    <property type="match status" value="1"/>
</dbReference>
<evidence type="ECO:0000256" key="4">
    <source>
        <dbReference type="ARBA" id="ARBA00022801"/>
    </source>
</evidence>
<dbReference type="GO" id="GO:0005975">
    <property type="term" value="P:carbohydrate metabolic process"/>
    <property type="evidence" value="ECO:0007669"/>
    <property type="project" value="InterPro"/>
</dbReference>
<keyword evidence="4 11" id="KW-0378">Hydrolase</keyword>
<evidence type="ECO:0000256" key="1">
    <source>
        <dbReference type="ARBA" id="ARBA00004496"/>
    </source>
</evidence>
<keyword evidence="5 15" id="KW-0862">Zinc</keyword>
<feature type="binding site" evidence="15">
    <location>
        <position position="108"/>
    </location>
    <ligand>
        <name>Zn(2+)</name>
        <dbReference type="ChEBI" id="CHEBI:29105"/>
    </ligand>
</feature>
<evidence type="ECO:0000256" key="12">
    <source>
        <dbReference type="PIRSR" id="PIRSR004682-1"/>
    </source>
</evidence>
<evidence type="ECO:0000256" key="5">
    <source>
        <dbReference type="ARBA" id="ARBA00022833"/>
    </source>
</evidence>
<feature type="binding site" evidence="13">
    <location>
        <begin position="111"/>
        <end position="112"/>
    </location>
    <ligand>
        <name>substrate</name>
    </ligand>
</feature>
<dbReference type="PANTHER" id="PTHR42891">
    <property type="entry name" value="D-GLYCERO-BETA-D-MANNO-HEPTOSE-1,7-BISPHOSPHATE 7-PHOSPHATASE"/>
    <property type="match status" value="1"/>
</dbReference>
<comment type="cofactor">
    <cofactor evidence="15">
        <name>Mg(2+)</name>
        <dbReference type="ChEBI" id="CHEBI:18420"/>
    </cofactor>
</comment>
<dbReference type="PANTHER" id="PTHR42891:SF1">
    <property type="entry name" value="D-GLYCERO-BETA-D-MANNO-HEPTOSE-1,7-BISPHOSPHATE 7-PHOSPHATASE"/>
    <property type="match status" value="1"/>
</dbReference>
<dbReference type="NCBIfam" id="TIGR01656">
    <property type="entry name" value="Histidinol-ppas"/>
    <property type="match status" value="1"/>
</dbReference>
<sequence length="205" mass="22638">MCKDNCKVVFLDRDGTMNLEVNYLHRKEDLKLIDGAAEAIRLLNEAGYKVIVITNQAGVARGYYTEADVKILHDYMNEVLERDGAHVDAFYYCPHHPEHGIGLYKKKCHCRKPETGMFEMAERDLPEGIDKVHSYMIGDKRIDAQAGKNFGVTGVLVGTGYGAKEHAEDRAAGLIKEDGSCPAGGYDAYAETLLDAVRGILGGRI</sequence>
<evidence type="ECO:0000256" key="2">
    <source>
        <dbReference type="ARBA" id="ARBA00022490"/>
    </source>
</evidence>
<feature type="binding site" evidence="13">
    <location>
        <position position="140"/>
    </location>
    <ligand>
        <name>substrate</name>
    </ligand>
</feature>
<keyword evidence="17" id="KW-1185">Reference proteome</keyword>
<evidence type="ECO:0000256" key="3">
    <source>
        <dbReference type="ARBA" id="ARBA00022723"/>
    </source>
</evidence>
<evidence type="ECO:0000256" key="8">
    <source>
        <dbReference type="ARBA" id="ARBA00058363"/>
    </source>
</evidence>
<name>A0A2T3FQS5_9CLOT</name>
<reference evidence="16 17" key="1">
    <citation type="submission" date="2018-03" db="EMBL/GenBank/DDBJ databases">
        <title>Lachnoclostridium SNUG30386 gen.nov., sp.nov., isolated from human faeces.</title>
        <authorList>
            <person name="Seo B."/>
            <person name="Jeon K."/>
            <person name="Ko G."/>
        </authorList>
    </citation>
    <scope>NUCLEOTIDE SEQUENCE [LARGE SCALE GENOMIC DNA]</scope>
    <source>
        <strain evidence="16 17">SNUG30386</strain>
    </source>
</reference>
<feature type="binding site" evidence="13">
    <location>
        <begin position="54"/>
        <end position="57"/>
    </location>
    <ligand>
        <name>substrate</name>
    </ligand>
</feature>
<comment type="similarity">
    <text evidence="10 11">Belongs to the gmhB family.</text>
</comment>
<evidence type="ECO:0000256" key="7">
    <source>
        <dbReference type="ARBA" id="ARBA00051130"/>
    </source>
</evidence>
<feature type="binding site" evidence="13">
    <location>
        <begin position="12"/>
        <end position="14"/>
    </location>
    <ligand>
        <name>substrate</name>
    </ligand>
</feature>
<accession>A0A2T3FQS5</accession>
<feature type="active site" description="Nucleophile" evidence="12">
    <location>
        <position position="12"/>
    </location>
</feature>
<feature type="binding site" evidence="15">
    <location>
        <position position="12"/>
    </location>
    <ligand>
        <name>Mg(2+)</name>
        <dbReference type="ChEBI" id="CHEBI:18420"/>
    </ligand>
</feature>
<comment type="caution">
    <text evidence="16">The sequence shown here is derived from an EMBL/GenBank/DDBJ whole genome shotgun (WGS) entry which is preliminary data.</text>
</comment>
<dbReference type="AlphaFoldDB" id="A0A2T3FQS5"/>
<feature type="site" description="Stabilizes the phosphoryl group" evidence="14">
    <location>
        <position position="111"/>
    </location>
</feature>
<feature type="binding site" evidence="15">
    <location>
        <position position="140"/>
    </location>
    <ligand>
        <name>Mg(2+)</name>
        <dbReference type="ChEBI" id="CHEBI:18420"/>
    </ligand>
</feature>
<dbReference type="FunFam" id="3.40.50.1000:FF:000037">
    <property type="entry name" value="D,D-heptose 1,7-bisphosphate phosphatase"/>
    <property type="match status" value="1"/>
</dbReference>
<dbReference type="Gene3D" id="3.40.50.1000">
    <property type="entry name" value="HAD superfamily/HAD-like"/>
    <property type="match status" value="1"/>
</dbReference>
<evidence type="ECO:0000313" key="16">
    <source>
        <dbReference type="EMBL" id="PST37614.1"/>
    </source>
</evidence>
<feature type="binding site" evidence="15">
    <location>
        <position position="139"/>
    </location>
    <ligand>
        <name>Mg(2+)</name>
        <dbReference type="ChEBI" id="CHEBI:18420"/>
    </ligand>
</feature>
<evidence type="ECO:0000256" key="14">
    <source>
        <dbReference type="PIRSR" id="PIRSR004682-3"/>
    </source>
</evidence>
<feature type="binding site" evidence="15">
    <location>
        <position position="95"/>
    </location>
    <ligand>
        <name>Zn(2+)</name>
        <dbReference type="ChEBI" id="CHEBI:29105"/>
    </ligand>
</feature>
<evidence type="ECO:0000256" key="10">
    <source>
        <dbReference type="ARBA" id="ARBA00061616"/>
    </source>
</evidence>
<dbReference type="GO" id="GO:0046872">
    <property type="term" value="F:metal ion binding"/>
    <property type="evidence" value="ECO:0007669"/>
    <property type="project" value="UniProtKB-KW"/>
</dbReference>
<comment type="catalytic activity">
    <reaction evidence="7">
        <text>D-glycero-alpha-D-manno-heptose 1,7-bisphosphate + H2O = D-glycero-alpha-D-manno-heptose 1-phosphate + phosphate</text>
        <dbReference type="Rhea" id="RHEA:28522"/>
        <dbReference type="ChEBI" id="CHEBI:15377"/>
        <dbReference type="ChEBI" id="CHEBI:43474"/>
        <dbReference type="ChEBI" id="CHEBI:60207"/>
        <dbReference type="ChEBI" id="CHEBI:61574"/>
        <dbReference type="EC" id="3.1.3.83"/>
    </reaction>
</comment>
<feature type="binding site" evidence="13">
    <location>
        <begin position="20"/>
        <end position="23"/>
    </location>
    <ligand>
        <name>substrate</name>
    </ligand>
</feature>
<dbReference type="GO" id="GO:0016791">
    <property type="term" value="F:phosphatase activity"/>
    <property type="evidence" value="ECO:0007669"/>
    <property type="project" value="InterPro"/>
</dbReference>
<feature type="active site" description="Proton donor" evidence="12">
    <location>
        <position position="14"/>
    </location>
</feature>
<dbReference type="InterPro" id="IPR006543">
    <property type="entry name" value="Histidinol-phos"/>
</dbReference>
<protein>
    <recommendedName>
        <fullName evidence="11">D,D-heptose 1,7-bisphosphate phosphatase</fullName>
        <ecNumber evidence="11">3.1.3.-</ecNumber>
    </recommendedName>
</protein>
<dbReference type="EMBL" id="PYLO01000002">
    <property type="protein sequence ID" value="PST37614.1"/>
    <property type="molecule type" value="Genomic_DNA"/>
</dbReference>
<dbReference type="Pfam" id="PF13242">
    <property type="entry name" value="Hydrolase_like"/>
    <property type="match status" value="1"/>
</dbReference>
<keyword evidence="2 11" id="KW-0963">Cytoplasm</keyword>
<proteinExistence type="inferred from homology"/>
<feature type="binding site" evidence="15">
    <location>
        <position position="110"/>
    </location>
    <ligand>
        <name>Zn(2+)</name>
        <dbReference type="ChEBI" id="CHEBI:29105"/>
    </ligand>
</feature>
<dbReference type="InterPro" id="IPR023214">
    <property type="entry name" value="HAD_sf"/>
</dbReference>
<gene>
    <name evidence="16" type="ORF">C7U56_06900</name>
</gene>
<dbReference type="CDD" id="cd07503">
    <property type="entry name" value="HAD_HisB-N"/>
    <property type="match status" value="1"/>
</dbReference>
<evidence type="ECO:0000256" key="13">
    <source>
        <dbReference type="PIRSR" id="PIRSR004682-2"/>
    </source>
</evidence>
<dbReference type="InterPro" id="IPR006549">
    <property type="entry name" value="HAD-SF_hydro_IIIA"/>
</dbReference>
<dbReference type="NCBIfam" id="TIGR01662">
    <property type="entry name" value="HAD-SF-IIIA"/>
    <property type="match status" value="1"/>
</dbReference>
<keyword evidence="15" id="KW-0460">Magnesium</keyword>
<dbReference type="RefSeq" id="WP_107000697.1">
    <property type="nucleotide sequence ID" value="NZ_PYLO01000002.1"/>
</dbReference>
<dbReference type="PIRSF" id="PIRSF004682">
    <property type="entry name" value="GmhB"/>
    <property type="match status" value="1"/>
</dbReference>
<evidence type="ECO:0000313" key="17">
    <source>
        <dbReference type="Proteomes" id="UP000241048"/>
    </source>
</evidence>
<comment type="subcellular location">
    <subcellularLocation>
        <location evidence="1 11">Cytoplasm</location>
    </subcellularLocation>
</comment>
<comment type="cofactor">
    <cofactor evidence="15">
        <name>Zn(2+)</name>
        <dbReference type="ChEBI" id="CHEBI:29105"/>
    </cofactor>
</comment>
<dbReference type="InterPro" id="IPR036412">
    <property type="entry name" value="HAD-like_sf"/>
</dbReference>
<feature type="site" description="Stabilizes the phosphoryl group" evidence="14">
    <location>
        <position position="112"/>
    </location>
</feature>
<feature type="site" description="Stabilizes the phosphoryl group" evidence="14">
    <location>
        <position position="54"/>
    </location>
</feature>
<dbReference type="EC" id="3.1.3.-" evidence="11"/>
<feature type="binding site" evidence="15">
    <location>
        <position position="93"/>
    </location>
    <ligand>
        <name>Zn(2+)</name>
        <dbReference type="ChEBI" id="CHEBI:29105"/>
    </ligand>
</feature>